<protein>
    <submittedName>
        <fullName evidence="11">Uncharacterized protein</fullName>
    </submittedName>
</protein>
<keyword evidence="4 10" id="KW-0812">Transmembrane</keyword>
<evidence type="ECO:0000313" key="11">
    <source>
        <dbReference type="EMBL" id="KAJ6634760.1"/>
    </source>
</evidence>
<dbReference type="GO" id="GO:0004984">
    <property type="term" value="F:olfactory receptor activity"/>
    <property type="evidence" value="ECO:0007669"/>
    <property type="project" value="InterPro"/>
</dbReference>
<keyword evidence="6 10" id="KW-1133">Transmembrane helix</keyword>
<sequence length="223" mass="25026">MNSLLRNHQTYNDLCNFCLKMYKANRNAGRNKTSLGKSAKITSLLFKCGMVILSTTAILTCIRPAITFASSGQLEPILPTIFPGINEQEIFGFTCLYIFHFYIMALFVMGTAGIDLGLMALVIHSHTMSHIFQNAVTDLNALAKKNNRKSDTKEKEVRAYLNNLIAMHIDFIKYTKLVKHISNEVCLVQISMANTTMVVLVYVILLVKIFAIEKNVLKGEDLP</sequence>
<feature type="transmembrane region" description="Helical" evidence="10">
    <location>
        <begin position="101"/>
        <end position="123"/>
    </location>
</feature>
<comment type="caution">
    <text evidence="11">The sequence shown here is derived from an EMBL/GenBank/DDBJ whole genome shotgun (WGS) entry which is preliminary data.</text>
</comment>
<evidence type="ECO:0000256" key="5">
    <source>
        <dbReference type="ARBA" id="ARBA00022725"/>
    </source>
</evidence>
<dbReference type="GO" id="GO:0005886">
    <property type="term" value="C:plasma membrane"/>
    <property type="evidence" value="ECO:0007669"/>
    <property type="project" value="UniProtKB-SubCell"/>
</dbReference>
<dbReference type="GO" id="GO:0005549">
    <property type="term" value="F:odorant binding"/>
    <property type="evidence" value="ECO:0007669"/>
    <property type="project" value="InterPro"/>
</dbReference>
<dbReference type="OrthoDB" id="7724500at2759"/>
<dbReference type="Pfam" id="PF02949">
    <property type="entry name" value="7tm_6"/>
    <property type="match status" value="1"/>
</dbReference>
<evidence type="ECO:0000256" key="10">
    <source>
        <dbReference type="SAM" id="Phobius"/>
    </source>
</evidence>
<evidence type="ECO:0000256" key="8">
    <source>
        <dbReference type="ARBA" id="ARBA00023170"/>
    </source>
</evidence>
<keyword evidence="8" id="KW-0675">Receptor</keyword>
<dbReference type="EMBL" id="WJQU01000004">
    <property type="protein sequence ID" value="KAJ6634760.1"/>
    <property type="molecule type" value="Genomic_DNA"/>
</dbReference>
<keyword evidence="9" id="KW-0807">Transducer</keyword>
<evidence type="ECO:0000256" key="9">
    <source>
        <dbReference type="ARBA" id="ARBA00023224"/>
    </source>
</evidence>
<keyword evidence="12" id="KW-1185">Reference proteome</keyword>
<dbReference type="PANTHER" id="PTHR21137">
    <property type="entry name" value="ODORANT RECEPTOR"/>
    <property type="match status" value="1"/>
</dbReference>
<keyword evidence="7 10" id="KW-0472">Membrane</keyword>
<evidence type="ECO:0000256" key="4">
    <source>
        <dbReference type="ARBA" id="ARBA00022692"/>
    </source>
</evidence>
<feature type="transmembrane region" description="Helical" evidence="10">
    <location>
        <begin position="44"/>
        <end position="66"/>
    </location>
</feature>
<proteinExistence type="predicted"/>
<dbReference type="InterPro" id="IPR004117">
    <property type="entry name" value="7tm6_olfct_rcpt"/>
</dbReference>
<keyword evidence="2" id="KW-1003">Cell membrane</keyword>
<organism evidence="11 12">
    <name type="scientific">Pseudolycoriella hygida</name>
    <dbReference type="NCBI Taxonomy" id="35572"/>
    <lineage>
        <taxon>Eukaryota</taxon>
        <taxon>Metazoa</taxon>
        <taxon>Ecdysozoa</taxon>
        <taxon>Arthropoda</taxon>
        <taxon>Hexapoda</taxon>
        <taxon>Insecta</taxon>
        <taxon>Pterygota</taxon>
        <taxon>Neoptera</taxon>
        <taxon>Endopterygota</taxon>
        <taxon>Diptera</taxon>
        <taxon>Nematocera</taxon>
        <taxon>Sciaroidea</taxon>
        <taxon>Sciaridae</taxon>
        <taxon>Pseudolycoriella</taxon>
    </lineage>
</organism>
<keyword evidence="5" id="KW-0552">Olfaction</keyword>
<evidence type="ECO:0000256" key="6">
    <source>
        <dbReference type="ARBA" id="ARBA00022989"/>
    </source>
</evidence>
<evidence type="ECO:0000313" key="12">
    <source>
        <dbReference type="Proteomes" id="UP001151699"/>
    </source>
</evidence>
<comment type="subcellular location">
    <subcellularLocation>
        <location evidence="1">Cell membrane</location>
        <topology evidence="1">Multi-pass membrane protein</topology>
    </subcellularLocation>
</comment>
<evidence type="ECO:0000256" key="3">
    <source>
        <dbReference type="ARBA" id="ARBA00022606"/>
    </source>
</evidence>
<evidence type="ECO:0000256" key="2">
    <source>
        <dbReference type="ARBA" id="ARBA00022475"/>
    </source>
</evidence>
<evidence type="ECO:0000256" key="7">
    <source>
        <dbReference type="ARBA" id="ARBA00023136"/>
    </source>
</evidence>
<keyword evidence="3" id="KW-0716">Sensory transduction</keyword>
<reference evidence="11" key="1">
    <citation type="submission" date="2022-07" db="EMBL/GenBank/DDBJ databases">
        <authorList>
            <person name="Trinca V."/>
            <person name="Uliana J.V.C."/>
            <person name="Torres T.T."/>
            <person name="Ward R.J."/>
            <person name="Monesi N."/>
        </authorList>
    </citation>
    <scope>NUCLEOTIDE SEQUENCE</scope>
    <source>
        <strain evidence="11">HSMRA1968</strain>
        <tissue evidence="11">Whole embryos</tissue>
    </source>
</reference>
<dbReference type="AlphaFoldDB" id="A0A9Q0MMN4"/>
<feature type="transmembrane region" description="Helical" evidence="10">
    <location>
        <begin position="186"/>
        <end position="212"/>
    </location>
</feature>
<evidence type="ECO:0000256" key="1">
    <source>
        <dbReference type="ARBA" id="ARBA00004651"/>
    </source>
</evidence>
<accession>A0A9Q0MMN4</accession>
<gene>
    <name evidence="11" type="ORF">Bhyg_13339</name>
</gene>
<dbReference type="PANTHER" id="PTHR21137:SF35">
    <property type="entry name" value="ODORANT RECEPTOR 19A-RELATED"/>
    <property type="match status" value="1"/>
</dbReference>
<name>A0A9Q0MMN4_9DIPT</name>
<dbReference type="Proteomes" id="UP001151699">
    <property type="component" value="Chromosome C"/>
</dbReference>
<dbReference type="GO" id="GO:0007165">
    <property type="term" value="P:signal transduction"/>
    <property type="evidence" value="ECO:0007669"/>
    <property type="project" value="UniProtKB-KW"/>
</dbReference>